<keyword evidence="1" id="KW-0805">Transcription regulation</keyword>
<comment type="caution">
    <text evidence="5">The sequence shown here is derived from an EMBL/GenBank/DDBJ whole genome shotgun (WGS) entry which is preliminary data.</text>
</comment>
<gene>
    <name evidence="5" type="ORF">COO09_10645</name>
</gene>
<accession>A0A2A4FY75</accession>
<name>A0A2A4FY75_9SPHN</name>
<sequence>MCIESERQLFQAIDPAAADAIFHTLSARWVLHILVALSKDELRFTSIRRAIPKISANVLTVRLRELEGVSLVSRMMSPPPESYQLYGLGPLAHGLRPALQHLEQWRTKLSLLE</sequence>
<proteinExistence type="predicted"/>
<dbReference type="PANTHER" id="PTHR33204">
    <property type="entry name" value="TRANSCRIPTIONAL REGULATOR, MARR FAMILY"/>
    <property type="match status" value="1"/>
</dbReference>
<feature type="domain" description="HTH hxlR-type" evidence="4">
    <location>
        <begin position="14"/>
        <end position="113"/>
    </location>
</feature>
<dbReference type="GO" id="GO:0003677">
    <property type="term" value="F:DNA binding"/>
    <property type="evidence" value="ECO:0007669"/>
    <property type="project" value="UniProtKB-KW"/>
</dbReference>
<organism evidence="5 6">
    <name type="scientific">Rhizorhabdus dicambivorans</name>
    <dbReference type="NCBI Taxonomy" id="1850238"/>
    <lineage>
        <taxon>Bacteria</taxon>
        <taxon>Pseudomonadati</taxon>
        <taxon>Pseudomonadota</taxon>
        <taxon>Alphaproteobacteria</taxon>
        <taxon>Sphingomonadales</taxon>
        <taxon>Sphingomonadaceae</taxon>
        <taxon>Rhizorhabdus</taxon>
    </lineage>
</organism>
<evidence type="ECO:0000256" key="2">
    <source>
        <dbReference type="ARBA" id="ARBA00023125"/>
    </source>
</evidence>
<dbReference type="PROSITE" id="PS51118">
    <property type="entry name" value="HTH_HXLR"/>
    <property type="match status" value="1"/>
</dbReference>
<evidence type="ECO:0000313" key="5">
    <source>
        <dbReference type="EMBL" id="PCE42445.1"/>
    </source>
</evidence>
<protein>
    <submittedName>
        <fullName evidence="5">Transcriptional regulator</fullName>
    </submittedName>
</protein>
<keyword evidence="2" id="KW-0238">DNA-binding</keyword>
<evidence type="ECO:0000313" key="6">
    <source>
        <dbReference type="Proteomes" id="UP000218934"/>
    </source>
</evidence>
<dbReference type="Proteomes" id="UP000218934">
    <property type="component" value="Unassembled WGS sequence"/>
</dbReference>
<keyword evidence="6" id="KW-1185">Reference proteome</keyword>
<reference evidence="5 6" key="1">
    <citation type="submission" date="2017-09" db="EMBL/GenBank/DDBJ databases">
        <title>The Catabolism of 3,6-Dichlorosalicylic acid is Initiated by the Cytochrome P450 Monooxygenase DsmABC in Rhizorhabdus dicambivorans Ndbn-20.</title>
        <authorList>
            <person name="Na L."/>
        </authorList>
    </citation>
    <scope>NUCLEOTIDE SEQUENCE [LARGE SCALE GENOMIC DNA]</scope>
    <source>
        <strain evidence="5 6">Ndbn-20m</strain>
    </source>
</reference>
<dbReference type="AlphaFoldDB" id="A0A2A4FY75"/>
<dbReference type="Gene3D" id="1.10.10.10">
    <property type="entry name" value="Winged helix-like DNA-binding domain superfamily/Winged helix DNA-binding domain"/>
    <property type="match status" value="1"/>
</dbReference>
<dbReference type="InterPro" id="IPR036388">
    <property type="entry name" value="WH-like_DNA-bd_sf"/>
</dbReference>
<dbReference type="RefSeq" id="WP_076605463.1">
    <property type="nucleotide sequence ID" value="NZ_CP023451.1"/>
</dbReference>
<dbReference type="KEGG" id="rdi:CMV14_25275"/>
<keyword evidence="3" id="KW-0804">Transcription</keyword>
<dbReference type="InterPro" id="IPR002577">
    <property type="entry name" value="HTH_HxlR"/>
</dbReference>
<evidence type="ECO:0000259" key="4">
    <source>
        <dbReference type="PROSITE" id="PS51118"/>
    </source>
</evidence>
<dbReference type="EMBL" id="NWUF01000008">
    <property type="protein sequence ID" value="PCE42445.1"/>
    <property type="molecule type" value="Genomic_DNA"/>
</dbReference>
<evidence type="ECO:0000256" key="3">
    <source>
        <dbReference type="ARBA" id="ARBA00023163"/>
    </source>
</evidence>
<dbReference type="OrthoDB" id="9800350at2"/>
<evidence type="ECO:0000256" key="1">
    <source>
        <dbReference type="ARBA" id="ARBA00023015"/>
    </source>
</evidence>
<dbReference type="Pfam" id="PF01638">
    <property type="entry name" value="HxlR"/>
    <property type="match status" value="1"/>
</dbReference>
<dbReference type="PANTHER" id="PTHR33204:SF29">
    <property type="entry name" value="TRANSCRIPTIONAL REGULATOR"/>
    <property type="match status" value="1"/>
</dbReference>
<dbReference type="SUPFAM" id="SSF46785">
    <property type="entry name" value="Winged helix' DNA-binding domain"/>
    <property type="match status" value="1"/>
</dbReference>
<dbReference type="InterPro" id="IPR036390">
    <property type="entry name" value="WH_DNA-bd_sf"/>
</dbReference>